<name>S0EU48_CHTCT</name>
<feature type="binding site" evidence="10">
    <location>
        <position position="165"/>
    </location>
    <ligand>
        <name>UDP-N-acetyl-alpha-D-glucosamine</name>
        <dbReference type="ChEBI" id="CHEBI:57705"/>
    </ligand>
</feature>
<dbReference type="GO" id="GO:0051991">
    <property type="term" value="F:UDP-N-acetyl-D-glucosamine:N-acetylmuramoyl-L-alanyl-D-glutamyl-meso-2,6-diaminopimelyl-D-alanyl-D-alanine-diphosphoundecaprenol 4-beta-N-acetylglucosaminlytransferase activity"/>
    <property type="evidence" value="ECO:0007669"/>
    <property type="project" value="RHEA"/>
</dbReference>
<dbReference type="Proteomes" id="UP000014227">
    <property type="component" value="Chromosome I"/>
</dbReference>
<keyword evidence="7 10" id="KW-0472">Membrane</keyword>
<evidence type="ECO:0000256" key="1">
    <source>
        <dbReference type="ARBA" id="ARBA00022475"/>
    </source>
</evidence>
<evidence type="ECO:0000259" key="11">
    <source>
        <dbReference type="Pfam" id="PF03033"/>
    </source>
</evidence>
<keyword evidence="14" id="KW-1185">Reference proteome</keyword>
<evidence type="ECO:0000256" key="9">
    <source>
        <dbReference type="ARBA" id="ARBA00023316"/>
    </source>
</evidence>
<dbReference type="GO" id="GO:0051301">
    <property type="term" value="P:cell division"/>
    <property type="evidence" value="ECO:0007669"/>
    <property type="project" value="UniProtKB-KW"/>
</dbReference>
<keyword evidence="9 10" id="KW-0961">Cell wall biogenesis/degradation</keyword>
<evidence type="ECO:0000256" key="8">
    <source>
        <dbReference type="ARBA" id="ARBA00023306"/>
    </source>
</evidence>
<dbReference type="InParanoid" id="S0EU48"/>
<dbReference type="GO" id="GO:0005886">
    <property type="term" value="C:plasma membrane"/>
    <property type="evidence" value="ECO:0007669"/>
    <property type="project" value="UniProtKB-SubCell"/>
</dbReference>
<feature type="binding site" evidence="10">
    <location>
        <position position="199"/>
    </location>
    <ligand>
        <name>UDP-N-acetyl-alpha-D-glucosamine</name>
        <dbReference type="ChEBI" id="CHEBI:57705"/>
    </ligand>
</feature>
<proteinExistence type="inferred from homology"/>
<evidence type="ECO:0000313" key="14">
    <source>
        <dbReference type="Proteomes" id="UP000014227"/>
    </source>
</evidence>
<dbReference type="CDD" id="cd03785">
    <property type="entry name" value="GT28_MurG"/>
    <property type="match status" value="1"/>
</dbReference>
<evidence type="ECO:0000256" key="5">
    <source>
        <dbReference type="ARBA" id="ARBA00022960"/>
    </source>
</evidence>
<dbReference type="AlphaFoldDB" id="S0EU48"/>
<dbReference type="eggNOG" id="COG0707">
    <property type="taxonomic scope" value="Bacteria"/>
</dbReference>
<dbReference type="HAMAP" id="MF_00033">
    <property type="entry name" value="MurG"/>
    <property type="match status" value="1"/>
</dbReference>
<dbReference type="STRING" id="454171.CP488_00184"/>
<dbReference type="KEGG" id="ccz:CCALI_00972"/>
<feature type="binding site" evidence="10">
    <location>
        <position position="303"/>
    </location>
    <ligand>
        <name>UDP-N-acetyl-alpha-D-glucosamine</name>
        <dbReference type="ChEBI" id="CHEBI:57705"/>
    </ligand>
</feature>
<dbReference type="HOGENOM" id="CLU_037404_0_1_0"/>
<keyword evidence="8 10" id="KW-0131">Cell cycle</keyword>
<dbReference type="InterPro" id="IPR007235">
    <property type="entry name" value="Glyco_trans_28_C"/>
</dbReference>
<comment type="function">
    <text evidence="10">Cell wall formation. Catalyzes the transfer of a GlcNAc subunit on undecaprenyl-pyrophosphoryl-MurNAc-pentapeptide (lipid intermediate I) to form undecaprenyl-pyrophosphoryl-MurNAc-(pentapeptide)GlcNAc (lipid intermediate II).</text>
</comment>
<dbReference type="GO" id="GO:0071555">
    <property type="term" value="P:cell wall organization"/>
    <property type="evidence" value="ECO:0007669"/>
    <property type="project" value="UniProtKB-KW"/>
</dbReference>
<reference evidence="14" key="1">
    <citation type="submission" date="2013-03" db="EMBL/GenBank/DDBJ databases">
        <title>Genome sequence of Chthonomonas calidirosea, the first sequenced genome from the Armatimonadetes phylum (formally candidate division OP10).</title>
        <authorList>
            <person name="Lee K.C.Y."/>
            <person name="Morgan X.C."/>
            <person name="Dunfield P.F."/>
            <person name="Tamas I."/>
            <person name="Houghton K.M."/>
            <person name="Vyssotski M."/>
            <person name="Ryan J.L.J."/>
            <person name="Lagutin K."/>
            <person name="McDonald I.R."/>
            <person name="Stott M.B."/>
        </authorList>
    </citation>
    <scope>NUCLEOTIDE SEQUENCE [LARGE SCALE GENOMIC DNA]</scope>
    <source>
        <strain evidence="14">DSM 23976 / ICMP 18418 / T49</strain>
    </source>
</reference>
<protein>
    <recommendedName>
        <fullName evidence="10">UDP-N-acetylglucosamine--N-acetylmuramyl-(pentapeptide) pyrophosphoryl-undecaprenol N-acetylglucosamine transferase</fullName>
        <ecNumber evidence="10">2.4.1.227</ecNumber>
    </recommendedName>
    <alternativeName>
        <fullName evidence="10">Undecaprenyl-PP-MurNAc-pentapeptide-UDPGlcNAc GlcNAc transferase</fullName>
    </alternativeName>
</protein>
<comment type="catalytic activity">
    <reaction evidence="10">
        <text>di-trans,octa-cis-undecaprenyl diphospho-N-acetyl-alpha-D-muramoyl-L-alanyl-D-glutamyl-meso-2,6-diaminopimeloyl-D-alanyl-D-alanine + UDP-N-acetyl-alpha-D-glucosamine = di-trans,octa-cis-undecaprenyl diphospho-[N-acetyl-alpha-D-glucosaminyl-(1-&gt;4)]-N-acetyl-alpha-D-muramoyl-L-alanyl-D-glutamyl-meso-2,6-diaminopimeloyl-D-alanyl-D-alanine + UDP + H(+)</text>
        <dbReference type="Rhea" id="RHEA:31227"/>
        <dbReference type="ChEBI" id="CHEBI:15378"/>
        <dbReference type="ChEBI" id="CHEBI:57705"/>
        <dbReference type="ChEBI" id="CHEBI:58223"/>
        <dbReference type="ChEBI" id="CHEBI:61387"/>
        <dbReference type="ChEBI" id="CHEBI:61388"/>
        <dbReference type="EC" id="2.4.1.227"/>
    </reaction>
</comment>
<comment type="caution">
    <text evidence="10">Lacks conserved residue(s) required for the propagation of feature annotation.</text>
</comment>
<dbReference type="NCBIfam" id="TIGR01133">
    <property type="entry name" value="murG"/>
    <property type="match status" value="1"/>
</dbReference>
<organism evidence="13 14">
    <name type="scientific">Chthonomonas calidirosea (strain DSM 23976 / ICMP 18418 / T49)</name>
    <dbReference type="NCBI Taxonomy" id="1303518"/>
    <lineage>
        <taxon>Bacteria</taxon>
        <taxon>Bacillati</taxon>
        <taxon>Armatimonadota</taxon>
        <taxon>Chthonomonadia</taxon>
        <taxon>Chthonomonadales</taxon>
        <taxon>Chthonomonadaceae</taxon>
        <taxon>Chthonomonas</taxon>
    </lineage>
</organism>
<feature type="binding site" evidence="10">
    <location>
        <begin position="10"/>
        <end position="12"/>
    </location>
    <ligand>
        <name>UDP-N-acetyl-alpha-D-glucosamine</name>
        <dbReference type="ChEBI" id="CHEBI:57705"/>
    </ligand>
</feature>
<keyword evidence="3 10" id="KW-0328">Glycosyltransferase</keyword>
<accession>S0EU48</accession>
<dbReference type="PANTHER" id="PTHR21015:SF22">
    <property type="entry name" value="GLYCOSYLTRANSFERASE"/>
    <property type="match status" value="1"/>
</dbReference>
<evidence type="ECO:0000259" key="12">
    <source>
        <dbReference type="Pfam" id="PF04101"/>
    </source>
</evidence>
<keyword evidence="4 10" id="KW-0808">Transferase</keyword>
<dbReference type="Pfam" id="PF04101">
    <property type="entry name" value="Glyco_tran_28_C"/>
    <property type="match status" value="1"/>
</dbReference>
<dbReference type="RefSeq" id="WP_016482344.1">
    <property type="nucleotide sequence ID" value="NC_021487.1"/>
</dbReference>
<evidence type="ECO:0000256" key="7">
    <source>
        <dbReference type="ARBA" id="ARBA00023136"/>
    </source>
</evidence>
<comment type="pathway">
    <text evidence="10">Cell wall biogenesis; peptidoglycan biosynthesis.</text>
</comment>
<dbReference type="SUPFAM" id="SSF53756">
    <property type="entry name" value="UDP-Glycosyltransferase/glycogen phosphorylase"/>
    <property type="match status" value="1"/>
</dbReference>
<dbReference type="GO" id="GO:0009252">
    <property type="term" value="P:peptidoglycan biosynthetic process"/>
    <property type="evidence" value="ECO:0007669"/>
    <property type="project" value="UniProtKB-UniRule"/>
</dbReference>
<keyword evidence="6 10" id="KW-0573">Peptidoglycan synthesis</keyword>
<dbReference type="Pfam" id="PF03033">
    <property type="entry name" value="Glyco_transf_28"/>
    <property type="match status" value="1"/>
</dbReference>
<dbReference type="GO" id="GO:0050511">
    <property type="term" value="F:undecaprenyldiphospho-muramoylpentapeptide beta-N-acetylglucosaminyltransferase activity"/>
    <property type="evidence" value="ECO:0007669"/>
    <property type="project" value="UniProtKB-UniRule"/>
</dbReference>
<dbReference type="GO" id="GO:0008360">
    <property type="term" value="P:regulation of cell shape"/>
    <property type="evidence" value="ECO:0007669"/>
    <property type="project" value="UniProtKB-KW"/>
</dbReference>
<dbReference type="EMBL" id="HF951689">
    <property type="protein sequence ID" value="CCW34794.1"/>
    <property type="molecule type" value="Genomic_DNA"/>
</dbReference>
<sequence length="381" mass="41076">MRVVVTGGGTGGHIFPALAVAESLTQLRPAAEVLYIGSANGMEAQIVPEYGWPFQPITARKLRKVLSPSTLLVLWSLWNGYKEARTYLRRFRAEAVLGTGGYVAAAAVLAAAREGIPSVICAPDVVPGRTNRLLARWAQRVCIAFPASAAYFPPDRVVLTGLPLRRGIIAPKQITPQEARQHFPSLSSERFTLLVLGGSQGARAINQVVLQTVPVLLEAGVQILHQIGKRDFPEVSNQLEAQGLAHREGYHPFAFLETEQMAYAYRAADLVVCRGGVSSLSEILANGLPSIVVPLPTAYADHQTHNARALEQAGAALLLPQFSLTPERLVQLVLGLQNEATRREQMRNAALALGRPDAAESVANEILSLVEARQGKIASLK</sequence>
<dbReference type="Gene3D" id="3.40.50.2000">
    <property type="entry name" value="Glycogen Phosphorylase B"/>
    <property type="match status" value="2"/>
</dbReference>
<feature type="domain" description="Glycosyl transferase family 28 C-terminal" evidence="12">
    <location>
        <begin position="192"/>
        <end position="361"/>
    </location>
</feature>
<evidence type="ECO:0000256" key="10">
    <source>
        <dbReference type="HAMAP-Rule" id="MF_00033"/>
    </source>
</evidence>
<keyword evidence="1 10" id="KW-1003">Cell membrane</keyword>
<dbReference type="UniPathway" id="UPA00219"/>
<dbReference type="EC" id="2.4.1.227" evidence="10"/>
<dbReference type="InterPro" id="IPR004276">
    <property type="entry name" value="GlycoTrans_28_N"/>
</dbReference>
<dbReference type="FunCoup" id="S0EU48">
    <property type="interactions" value="311"/>
</dbReference>
<dbReference type="InterPro" id="IPR006009">
    <property type="entry name" value="GlcNAc_MurG"/>
</dbReference>
<keyword evidence="2 10" id="KW-0132">Cell division</keyword>
<feature type="domain" description="Glycosyltransferase family 28 N-terminal" evidence="11">
    <location>
        <begin position="3"/>
        <end position="142"/>
    </location>
</feature>
<dbReference type="PATRIC" id="fig|1303518.3.peg.982"/>
<comment type="similarity">
    <text evidence="10">Belongs to the glycosyltransferase 28 family. MurG subfamily.</text>
</comment>
<evidence type="ECO:0000256" key="4">
    <source>
        <dbReference type="ARBA" id="ARBA00022679"/>
    </source>
</evidence>
<evidence type="ECO:0000313" key="13">
    <source>
        <dbReference type="EMBL" id="CCW34794.1"/>
    </source>
</evidence>
<keyword evidence="5 10" id="KW-0133">Cell shape</keyword>
<evidence type="ECO:0000256" key="6">
    <source>
        <dbReference type="ARBA" id="ARBA00022984"/>
    </source>
</evidence>
<comment type="subcellular location">
    <subcellularLocation>
        <location evidence="10">Cell membrane</location>
        <topology evidence="10">Peripheral membrane protein</topology>
        <orientation evidence="10">Cytoplasmic side</orientation>
    </subcellularLocation>
</comment>
<gene>
    <name evidence="10" type="primary">murG</name>
    <name evidence="13" type="ORF">CCALI_00972</name>
</gene>
<evidence type="ECO:0000256" key="2">
    <source>
        <dbReference type="ARBA" id="ARBA00022618"/>
    </source>
</evidence>
<dbReference type="PANTHER" id="PTHR21015">
    <property type="entry name" value="UDP-N-ACETYLGLUCOSAMINE--N-ACETYLMURAMYL-(PENTAPEPTIDE) PYROPHOSPHORYL-UNDECAPRENOL N-ACETYLGLUCOSAMINE TRANSFERASE 1"/>
    <property type="match status" value="1"/>
</dbReference>
<evidence type="ECO:0000256" key="3">
    <source>
        <dbReference type="ARBA" id="ARBA00022676"/>
    </source>
</evidence>
<dbReference type="GO" id="GO:0005975">
    <property type="term" value="P:carbohydrate metabolic process"/>
    <property type="evidence" value="ECO:0007669"/>
    <property type="project" value="InterPro"/>
</dbReference>